<dbReference type="Pfam" id="PF17937">
    <property type="entry name" value="TetR_C_28"/>
    <property type="match status" value="1"/>
</dbReference>
<keyword evidence="3" id="KW-0804">Transcription</keyword>
<evidence type="ECO:0000256" key="2">
    <source>
        <dbReference type="ARBA" id="ARBA00023125"/>
    </source>
</evidence>
<dbReference type="PRINTS" id="PR00455">
    <property type="entry name" value="HTHTETR"/>
</dbReference>
<comment type="caution">
    <text evidence="6">The sequence shown here is derived from an EMBL/GenBank/DDBJ whole genome shotgun (WGS) entry which is preliminary data.</text>
</comment>
<keyword evidence="7" id="KW-1185">Reference proteome</keyword>
<dbReference type="EMBL" id="PYHR01000002">
    <property type="protein sequence ID" value="PWD51367.1"/>
    <property type="molecule type" value="Genomic_DNA"/>
</dbReference>
<proteinExistence type="predicted"/>
<sequence length="185" mass="19547">MRPSNRMRILDAAVAVVEEQGVAAVTFDAVAAAAGLTRGGVTYHFPSREGLVTALHEHVAQQWERELEAACGSTAARATPTQRLLAYVAVNRRAASRAELQLALESGATPDLAAIWHGVTGRWLPGPDDDVPDSHRLAVIAADGLWVHEALSGIALPPERRAELADRIVALVTDAPATRAPATDA</sequence>
<dbReference type="Proteomes" id="UP000245166">
    <property type="component" value="Unassembled WGS sequence"/>
</dbReference>
<dbReference type="RefSeq" id="WP_109229748.1">
    <property type="nucleotide sequence ID" value="NZ_PYHR01000002.1"/>
</dbReference>
<feature type="domain" description="HTH tetR-type" evidence="5">
    <location>
        <begin position="3"/>
        <end position="63"/>
    </location>
</feature>
<keyword evidence="2 4" id="KW-0238">DNA-binding</keyword>
<reference evidence="6 7" key="1">
    <citation type="submission" date="2018-03" db="EMBL/GenBank/DDBJ databases">
        <title>Genome assembly of novel Miniimonas species PCH200.</title>
        <authorList>
            <person name="Thakur V."/>
            <person name="Kumar V."/>
            <person name="Singh D."/>
        </authorList>
    </citation>
    <scope>NUCLEOTIDE SEQUENCE [LARGE SCALE GENOMIC DNA]</scope>
    <source>
        <strain evidence="6 7">PCH200</strain>
    </source>
</reference>
<feature type="DNA-binding region" description="H-T-H motif" evidence="4">
    <location>
        <begin position="26"/>
        <end position="45"/>
    </location>
</feature>
<dbReference type="PANTHER" id="PTHR30055">
    <property type="entry name" value="HTH-TYPE TRANSCRIPTIONAL REGULATOR RUTR"/>
    <property type="match status" value="1"/>
</dbReference>
<organism evidence="6 7">
    <name type="scientific">Serinibacter arcticus</name>
    <dbReference type="NCBI Taxonomy" id="1655435"/>
    <lineage>
        <taxon>Bacteria</taxon>
        <taxon>Bacillati</taxon>
        <taxon>Actinomycetota</taxon>
        <taxon>Actinomycetes</taxon>
        <taxon>Micrococcales</taxon>
        <taxon>Beutenbergiaceae</taxon>
        <taxon>Serinibacter</taxon>
    </lineage>
</organism>
<dbReference type="InterPro" id="IPR041479">
    <property type="entry name" value="TetR_CgmR_C"/>
</dbReference>
<evidence type="ECO:0000256" key="3">
    <source>
        <dbReference type="ARBA" id="ARBA00023163"/>
    </source>
</evidence>
<name>A0A2U1ZWJ8_9MICO</name>
<evidence type="ECO:0000256" key="1">
    <source>
        <dbReference type="ARBA" id="ARBA00023015"/>
    </source>
</evidence>
<dbReference type="InterPro" id="IPR001647">
    <property type="entry name" value="HTH_TetR"/>
</dbReference>
<evidence type="ECO:0000313" key="6">
    <source>
        <dbReference type="EMBL" id="PWD51367.1"/>
    </source>
</evidence>
<dbReference type="SUPFAM" id="SSF48498">
    <property type="entry name" value="Tetracyclin repressor-like, C-terminal domain"/>
    <property type="match status" value="1"/>
</dbReference>
<protein>
    <submittedName>
        <fullName evidence="6">TetR/AcrR family transcriptional regulator</fullName>
    </submittedName>
</protein>
<gene>
    <name evidence="6" type="ORF">C8046_12550</name>
</gene>
<keyword evidence="1" id="KW-0805">Transcription regulation</keyword>
<evidence type="ECO:0000256" key="4">
    <source>
        <dbReference type="PROSITE-ProRule" id="PRU00335"/>
    </source>
</evidence>
<dbReference type="Gene3D" id="1.10.357.10">
    <property type="entry name" value="Tetracycline Repressor, domain 2"/>
    <property type="match status" value="1"/>
</dbReference>
<evidence type="ECO:0000313" key="7">
    <source>
        <dbReference type="Proteomes" id="UP000245166"/>
    </source>
</evidence>
<dbReference type="SUPFAM" id="SSF46689">
    <property type="entry name" value="Homeodomain-like"/>
    <property type="match status" value="1"/>
</dbReference>
<dbReference type="InterPro" id="IPR036271">
    <property type="entry name" value="Tet_transcr_reg_TetR-rel_C_sf"/>
</dbReference>
<dbReference type="Pfam" id="PF00440">
    <property type="entry name" value="TetR_N"/>
    <property type="match status" value="1"/>
</dbReference>
<dbReference type="PANTHER" id="PTHR30055:SF234">
    <property type="entry name" value="HTH-TYPE TRANSCRIPTIONAL REGULATOR BETI"/>
    <property type="match status" value="1"/>
</dbReference>
<dbReference type="GO" id="GO:0000976">
    <property type="term" value="F:transcription cis-regulatory region binding"/>
    <property type="evidence" value="ECO:0007669"/>
    <property type="project" value="TreeGrafter"/>
</dbReference>
<evidence type="ECO:0000259" key="5">
    <source>
        <dbReference type="PROSITE" id="PS50977"/>
    </source>
</evidence>
<accession>A0A2U1ZWJ8</accession>
<dbReference type="InterPro" id="IPR009057">
    <property type="entry name" value="Homeodomain-like_sf"/>
</dbReference>
<dbReference type="PROSITE" id="PS50977">
    <property type="entry name" value="HTH_TETR_2"/>
    <property type="match status" value="1"/>
</dbReference>
<dbReference type="GO" id="GO:0003700">
    <property type="term" value="F:DNA-binding transcription factor activity"/>
    <property type="evidence" value="ECO:0007669"/>
    <property type="project" value="TreeGrafter"/>
</dbReference>
<dbReference type="InterPro" id="IPR050109">
    <property type="entry name" value="HTH-type_TetR-like_transc_reg"/>
</dbReference>
<dbReference type="OrthoDB" id="9806334at2"/>
<dbReference type="AlphaFoldDB" id="A0A2U1ZWJ8"/>